<keyword evidence="3 7" id="KW-0732">Signal</keyword>
<keyword evidence="5" id="KW-1015">Disulfide bond</keyword>
<dbReference type="Gene3D" id="4.10.530.10">
    <property type="entry name" value="Gamma-fibrinogen Carboxyl Terminal Fragment, domain 2"/>
    <property type="match status" value="1"/>
</dbReference>
<dbReference type="Gene3D" id="3.90.215.10">
    <property type="entry name" value="Gamma Fibrinogen, chain A, domain 1"/>
    <property type="match status" value="1"/>
</dbReference>
<dbReference type="InterPro" id="IPR002181">
    <property type="entry name" value="Fibrinogen_a/b/g_C_dom"/>
</dbReference>
<evidence type="ECO:0000256" key="2">
    <source>
        <dbReference type="ARBA" id="ARBA00022525"/>
    </source>
</evidence>
<feature type="domain" description="Fibrinogen C-terminal" evidence="8">
    <location>
        <begin position="343"/>
        <end position="563"/>
    </location>
</feature>
<feature type="signal peptide" evidence="7">
    <location>
        <begin position="1"/>
        <end position="22"/>
    </location>
</feature>
<dbReference type="AlphaFoldDB" id="A0A9D4DKJ0"/>
<evidence type="ECO:0000256" key="1">
    <source>
        <dbReference type="ARBA" id="ARBA00004613"/>
    </source>
</evidence>
<evidence type="ECO:0000313" key="9">
    <source>
        <dbReference type="EMBL" id="KAH3750436.1"/>
    </source>
</evidence>
<evidence type="ECO:0000256" key="3">
    <source>
        <dbReference type="ARBA" id="ARBA00022729"/>
    </source>
</evidence>
<keyword evidence="6" id="KW-0325">Glycoprotein</keyword>
<dbReference type="InterPro" id="IPR020837">
    <property type="entry name" value="Fibrinogen_CS"/>
</dbReference>
<dbReference type="Pfam" id="PF00147">
    <property type="entry name" value="Fibrinogen_C"/>
    <property type="match status" value="1"/>
</dbReference>
<keyword evidence="2" id="KW-0964">Secreted</keyword>
<reference evidence="9" key="2">
    <citation type="submission" date="2020-11" db="EMBL/GenBank/DDBJ databases">
        <authorList>
            <person name="McCartney M.A."/>
            <person name="Auch B."/>
            <person name="Kono T."/>
            <person name="Mallez S."/>
            <person name="Becker A."/>
            <person name="Gohl D.M."/>
            <person name="Silverstein K.A.T."/>
            <person name="Koren S."/>
            <person name="Bechman K.B."/>
            <person name="Herman A."/>
            <person name="Abrahante J.E."/>
            <person name="Garbe J."/>
        </authorList>
    </citation>
    <scope>NUCLEOTIDE SEQUENCE</scope>
    <source>
        <strain evidence="9">Duluth1</strain>
        <tissue evidence="9">Whole animal</tissue>
    </source>
</reference>
<dbReference type="PANTHER" id="PTHR47221:SF6">
    <property type="entry name" value="FIBRINOGEN ALPHA CHAIN"/>
    <property type="match status" value="1"/>
</dbReference>
<accession>A0A9D4DKJ0</accession>
<feature type="chain" id="PRO_5039505525" description="Fibrinogen C-terminal domain-containing protein" evidence="7">
    <location>
        <begin position="23"/>
        <end position="563"/>
    </location>
</feature>
<dbReference type="PROSITE" id="PS51406">
    <property type="entry name" value="FIBRINOGEN_C_2"/>
    <property type="match status" value="1"/>
</dbReference>
<dbReference type="GO" id="GO:0005576">
    <property type="term" value="C:extracellular region"/>
    <property type="evidence" value="ECO:0007669"/>
    <property type="project" value="UniProtKB-SubCell"/>
</dbReference>
<dbReference type="SMART" id="SM00186">
    <property type="entry name" value="FBG"/>
    <property type="match status" value="1"/>
</dbReference>
<dbReference type="PANTHER" id="PTHR47221">
    <property type="entry name" value="FIBRINOGEN ALPHA CHAIN"/>
    <property type="match status" value="1"/>
</dbReference>
<dbReference type="CDD" id="cd00087">
    <property type="entry name" value="FReD"/>
    <property type="match status" value="1"/>
</dbReference>
<proteinExistence type="predicted"/>
<evidence type="ECO:0000313" key="10">
    <source>
        <dbReference type="Proteomes" id="UP000828390"/>
    </source>
</evidence>
<dbReference type="SUPFAM" id="SSF56496">
    <property type="entry name" value="Fibrinogen C-terminal domain-like"/>
    <property type="match status" value="1"/>
</dbReference>
<evidence type="ECO:0000256" key="5">
    <source>
        <dbReference type="ARBA" id="ARBA00023157"/>
    </source>
</evidence>
<name>A0A9D4DKJ0_DREPO</name>
<comment type="subcellular location">
    <subcellularLocation>
        <location evidence="1">Secreted</location>
    </subcellularLocation>
</comment>
<evidence type="ECO:0000256" key="6">
    <source>
        <dbReference type="ARBA" id="ARBA00023180"/>
    </source>
</evidence>
<sequence>MYFKNKMVSYILYLVLVSTVASQISRETSTSRVVRRLDTLEKKVFMQNDAIEVLRTALHILQKDLNDERDFMKEDISELFTRLTGSSGQVVRPVEEPVSKIQYGSCECGAIVNQYENLMMAFKKEKNENIMFRKEFHEIRKQHDFEHGNASEKFNNMVSRLNNTEKTLRSEINTIKYETIAEFHEMRQQHDFEIGNVSEKLINMDSRFNNSEETLRSEINTIKYETISEFQEMRKLQDFKIGNVSEKCYKVESRLNYAEKTLRSDIDTIYKETMAVNHRYSACQKDINNTRSYFNDVIIHLNESLMNRSLNTLQEISRITSDTAKLKTSNEILKNITDNLFRHQRFFPHKSCDNVIESGEYTIYPDAFSHGLKVYCNLDSTNKGWIVIQRRKDGSVDFNRNWADYKAGFGDLSGEFWLGNDHVYQLTKDTPRQLRIDMEMFNGTKRYALYSEFNISSESDKYKLHLFGYTGDAEDCLSTACAYVLHNGRSFSTFDRDNDRWGNGCCACHYGGGWWFDSCFKAHLNGKYFKEKDKVPGWRGRGIHWFPITGDSTSLKFVQMSMR</sequence>
<keyword evidence="4" id="KW-0175">Coiled coil</keyword>
<dbReference type="Proteomes" id="UP000828390">
    <property type="component" value="Unassembled WGS sequence"/>
</dbReference>
<dbReference type="InterPro" id="IPR014716">
    <property type="entry name" value="Fibrinogen_a/b/g_C_1"/>
</dbReference>
<keyword evidence="10" id="KW-1185">Reference proteome</keyword>
<dbReference type="InterPro" id="IPR036056">
    <property type="entry name" value="Fibrinogen-like_C"/>
</dbReference>
<evidence type="ECO:0000259" key="8">
    <source>
        <dbReference type="PROSITE" id="PS51406"/>
    </source>
</evidence>
<gene>
    <name evidence="9" type="ORF">DPMN_184959</name>
</gene>
<organism evidence="9 10">
    <name type="scientific">Dreissena polymorpha</name>
    <name type="common">Zebra mussel</name>
    <name type="synonym">Mytilus polymorpha</name>
    <dbReference type="NCBI Taxonomy" id="45954"/>
    <lineage>
        <taxon>Eukaryota</taxon>
        <taxon>Metazoa</taxon>
        <taxon>Spiralia</taxon>
        <taxon>Lophotrochozoa</taxon>
        <taxon>Mollusca</taxon>
        <taxon>Bivalvia</taxon>
        <taxon>Autobranchia</taxon>
        <taxon>Heteroconchia</taxon>
        <taxon>Euheterodonta</taxon>
        <taxon>Imparidentia</taxon>
        <taxon>Neoheterodontei</taxon>
        <taxon>Myida</taxon>
        <taxon>Dreissenoidea</taxon>
        <taxon>Dreissenidae</taxon>
        <taxon>Dreissena</taxon>
    </lineage>
</organism>
<dbReference type="EMBL" id="JAIWYP010000010">
    <property type="protein sequence ID" value="KAH3750436.1"/>
    <property type="molecule type" value="Genomic_DNA"/>
</dbReference>
<dbReference type="PROSITE" id="PS00514">
    <property type="entry name" value="FIBRINOGEN_C_1"/>
    <property type="match status" value="1"/>
</dbReference>
<reference evidence="9" key="1">
    <citation type="journal article" date="2019" name="bioRxiv">
        <title>The Genome of the Zebra Mussel, Dreissena polymorpha: A Resource for Invasive Species Research.</title>
        <authorList>
            <person name="McCartney M.A."/>
            <person name="Auch B."/>
            <person name="Kono T."/>
            <person name="Mallez S."/>
            <person name="Zhang Y."/>
            <person name="Obille A."/>
            <person name="Becker A."/>
            <person name="Abrahante J.E."/>
            <person name="Garbe J."/>
            <person name="Badalamenti J.P."/>
            <person name="Herman A."/>
            <person name="Mangelson H."/>
            <person name="Liachko I."/>
            <person name="Sullivan S."/>
            <person name="Sone E.D."/>
            <person name="Koren S."/>
            <person name="Silverstein K.A.T."/>
            <person name="Beckman K.B."/>
            <person name="Gohl D.M."/>
        </authorList>
    </citation>
    <scope>NUCLEOTIDE SEQUENCE</scope>
    <source>
        <strain evidence="9">Duluth1</strain>
        <tissue evidence="9">Whole animal</tissue>
    </source>
</reference>
<protein>
    <recommendedName>
        <fullName evidence="8">Fibrinogen C-terminal domain-containing protein</fullName>
    </recommendedName>
</protein>
<comment type="caution">
    <text evidence="9">The sequence shown here is derived from an EMBL/GenBank/DDBJ whole genome shotgun (WGS) entry which is preliminary data.</text>
</comment>
<dbReference type="InterPro" id="IPR037579">
    <property type="entry name" value="FIB_ANG-like"/>
</dbReference>
<evidence type="ECO:0000256" key="7">
    <source>
        <dbReference type="SAM" id="SignalP"/>
    </source>
</evidence>
<evidence type="ECO:0000256" key="4">
    <source>
        <dbReference type="ARBA" id="ARBA00023054"/>
    </source>
</evidence>